<dbReference type="OrthoDB" id="2624050at2"/>
<dbReference type="Gene3D" id="3.30.450.20">
    <property type="entry name" value="PAS domain"/>
    <property type="match status" value="1"/>
</dbReference>
<dbReference type="InterPro" id="IPR052155">
    <property type="entry name" value="Biofilm_reg_signaling"/>
</dbReference>
<keyword evidence="5" id="KW-1185">Reference proteome</keyword>
<dbReference type="CDD" id="cd01948">
    <property type="entry name" value="EAL"/>
    <property type="match status" value="1"/>
</dbReference>
<dbReference type="RefSeq" id="WP_147054402.1">
    <property type="nucleotide sequence ID" value="NZ_BJYL01000003.1"/>
</dbReference>
<evidence type="ECO:0000313" key="4">
    <source>
        <dbReference type="EMBL" id="GEN81895.1"/>
    </source>
</evidence>
<dbReference type="InterPro" id="IPR029787">
    <property type="entry name" value="Nucleotide_cyclase"/>
</dbReference>
<dbReference type="SUPFAM" id="SSF141868">
    <property type="entry name" value="EAL domain-like"/>
    <property type="match status" value="1"/>
</dbReference>
<dbReference type="EMBL" id="BJYL01000003">
    <property type="protein sequence ID" value="GEN81895.1"/>
    <property type="molecule type" value="Genomic_DNA"/>
</dbReference>
<dbReference type="InterPro" id="IPR043128">
    <property type="entry name" value="Rev_trsase/Diguanyl_cyclase"/>
</dbReference>
<dbReference type="CDD" id="cd01949">
    <property type="entry name" value="GGDEF"/>
    <property type="match status" value="1"/>
</dbReference>
<dbReference type="FunFam" id="3.20.20.450:FF:000001">
    <property type="entry name" value="Cyclic di-GMP phosphodiesterase yahA"/>
    <property type="match status" value="1"/>
</dbReference>
<dbReference type="PANTHER" id="PTHR44757">
    <property type="entry name" value="DIGUANYLATE CYCLASE DGCP"/>
    <property type="match status" value="1"/>
</dbReference>
<dbReference type="PROSITE" id="PS50883">
    <property type="entry name" value="EAL"/>
    <property type="match status" value="1"/>
</dbReference>
<dbReference type="SMART" id="SM00052">
    <property type="entry name" value="EAL"/>
    <property type="match status" value="1"/>
</dbReference>
<dbReference type="PROSITE" id="PS50113">
    <property type="entry name" value="PAC"/>
    <property type="match status" value="1"/>
</dbReference>
<dbReference type="NCBIfam" id="TIGR00254">
    <property type="entry name" value="GGDEF"/>
    <property type="match status" value="1"/>
</dbReference>
<dbReference type="Gene3D" id="3.30.70.270">
    <property type="match status" value="1"/>
</dbReference>
<dbReference type="InterPro" id="IPR001633">
    <property type="entry name" value="EAL_dom"/>
</dbReference>
<dbReference type="InterPro" id="IPR035965">
    <property type="entry name" value="PAS-like_dom_sf"/>
</dbReference>
<feature type="domain" description="GGDEF" evidence="3">
    <location>
        <begin position="346"/>
        <end position="479"/>
    </location>
</feature>
<protein>
    <recommendedName>
        <fullName evidence="6">GGDEF domain-containing protein</fullName>
    </recommendedName>
</protein>
<dbReference type="CDD" id="cd00130">
    <property type="entry name" value="PAS"/>
    <property type="match status" value="1"/>
</dbReference>
<accession>A0A511Z369</accession>
<dbReference type="PANTHER" id="PTHR44757:SF2">
    <property type="entry name" value="BIOFILM ARCHITECTURE MAINTENANCE PROTEIN MBAA"/>
    <property type="match status" value="1"/>
</dbReference>
<dbReference type="Pfam" id="PF13426">
    <property type="entry name" value="PAS_9"/>
    <property type="match status" value="1"/>
</dbReference>
<dbReference type="Gene3D" id="3.20.20.450">
    <property type="entry name" value="EAL domain"/>
    <property type="match status" value="1"/>
</dbReference>
<dbReference type="AlphaFoldDB" id="A0A511Z369"/>
<evidence type="ECO:0008006" key="6">
    <source>
        <dbReference type="Google" id="ProtNLM"/>
    </source>
</evidence>
<dbReference type="PROSITE" id="PS50887">
    <property type="entry name" value="GGDEF"/>
    <property type="match status" value="1"/>
</dbReference>
<dbReference type="InterPro" id="IPR000014">
    <property type="entry name" value="PAS"/>
</dbReference>
<dbReference type="SUPFAM" id="SSF55785">
    <property type="entry name" value="PYP-like sensor domain (PAS domain)"/>
    <property type="match status" value="1"/>
</dbReference>
<dbReference type="Pfam" id="PF00563">
    <property type="entry name" value="EAL"/>
    <property type="match status" value="1"/>
</dbReference>
<dbReference type="Pfam" id="PF00990">
    <property type="entry name" value="GGDEF"/>
    <property type="match status" value="1"/>
</dbReference>
<dbReference type="InterPro" id="IPR035919">
    <property type="entry name" value="EAL_sf"/>
</dbReference>
<evidence type="ECO:0000313" key="5">
    <source>
        <dbReference type="Proteomes" id="UP000321901"/>
    </source>
</evidence>
<evidence type="ECO:0000259" key="3">
    <source>
        <dbReference type="PROSITE" id="PS50887"/>
    </source>
</evidence>
<proteinExistence type="predicted"/>
<dbReference type="Gene3D" id="3.30.450.40">
    <property type="match status" value="1"/>
</dbReference>
<organism evidence="4 5">
    <name type="scientific">Sporosarcina luteola</name>
    <dbReference type="NCBI Taxonomy" id="582850"/>
    <lineage>
        <taxon>Bacteria</taxon>
        <taxon>Bacillati</taxon>
        <taxon>Bacillota</taxon>
        <taxon>Bacilli</taxon>
        <taxon>Bacillales</taxon>
        <taxon>Caryophanaceae</taxon>
        <taxon>Sporosarcina</taxon>
    </lineage>
</organism>
<dbReference type="InterPro" id="IPR029016">
    <property type="entry name" value="GAF-like_dom_sf"/>
</dbReference>
<dbReference type="InterPro" id="IPR001610">
    <property type="entry name" value="PAC"/>
</dbReference>
<dbReference type="SUPFAM" id="SSF55073">
    <property type="entry name" value="Nucleotide cyclase"/>
    <property type="match status" value="1"/>
</dbReference>
<dbReference type="SMART" id="SM00086">
    <property type="entry name" value="PAC"/>
    <property type="match status" value="1"/>
</dbReference>
<name>A0A511Z369_9BACL</name>
<sequence length="750" mass="85759">MSNRDAFYIEDSNRFCEEAGMDPHVVAKPKQFLSQQELAEKRSSYSEILSIVSYFSNKLLDSLRGTPILVVVSDSNGYLLDIDGDENIKGMIQQFGIQLGSLFVREDTGTNVVSLALEQKHPISIIGIQHYHTFLHEIACYGTAFHYTDDNNLLGSVSIMMPIHFQNPLFLTMLSQTVDSIERELLLRKQNRKLNVLNQIMLSRTNNAIVLTDENGITTEFNDFAQQLSKTSRDAVIGRNIRESPITGTYFREVLELGKIFKDVEIQFINQDGKLIVCLFDAQPIYEDGKMIGAFGQFRDISDRHFLQEKYNYLAYHDDLTGLPNRRFINEEIDKIIEEINAGHKRALALLFIDLDRFKVINDNFSHVSGDILLKKVSKRLAGCLGENDILARTGGDEFIFMLKDFEGSDYVTKKAEEILHAFDAPFHIERHELHTTASVGIAIYPDYPITAEKLMIFADNAMYEAKNLGKNRYSLYTSDLLEGAKDEYRLETDLRKAVEQEEFVLHYQPQINPHTGKIFGVEALIRWQHPTLGLLSPDKFIKLAEDNGLINQIGKWVIKEACSQNKRWQDANYQPLKVSVNLSTQQFLTNDLVTYMENTLRETGLDPQYLVVEITEYMAMEYEYSLKVLKQLKKIGIGISIDDFGTGYSSLAYLNNFPIDFIKIDKSFVFEIVNDQPSAFIVKAIITLAHNLQMQVIAEGVETEEQLDFLINQQCDLVQGFHFSKPLSATEIEKTYLLCKNNEKRENTK</sequence>
<dbReference type="NCBIfam" id="TIGR00229">
    <property type="entry name" value="sensory_box"/>
    <property type="match status" value="1"/>
</dbReference>
<reference evidence="4 5" key="1">
    <citation type="submission" date="2019-07" db="EMBL/GenBank/DDBJ databases">
        <title>Whole genome shotgun sequence of Sporosarcina luteola NBRC 105378.</title>
        <authorList>
            <person name="Hosoyama A."/>
            <person name="Uohara A."/>
            <person name="Ohji S."/>
            <person name="Ichikawa N."/>
        </authorList>
    </citation>
    <scope>NUCLEOTIDE SEQUENCE [LARGE SCALE GENOMIC DNA]</scope>
    <source>
        <strain evidence="4 5">NBRC 105378</strain>
    </source>
</reference>
<evidence type="ECO:0000259" key="1">
    <source>
        <dbReference type="PROSITE" id="PS50113"/>
    </source>
</evidence>
<feature type="domain" description="PAC" evidence="1">
    <location>
        <begin position="262"/>
        <end position="313"/>
    </location>
</feature>
<gene>
    <name evidence="4" type="ORF">SLU01_02070</name>
</gene>
<dbReference type="InterPro" id="IPR000700">
    <property type="entry name" value="PAS-assoc_C"/>
</dbReference>
<comment type="caution">
    <text evidence="4">The sequence shown here is derived from an EMBL/GenBank/DDBJ whole genome shotgun (WGS) entry which is preliminary data.</text>
</comment>
<feature type="domain" description="EAL" evidence="2">
    <location>
        <begin position="488"/>
        <end position="741"/>
    </location>
</feature>
<evidence type="ECO:0000259" key="2">
    <source>
        <dbReference type="PROSITE" id="PS50883"/>
    </source>
</evidence>
<dbReference type="SMART" id="SM00267">
    <property type="entry name" value="GGDEF"/>
    <property type="match status" value="1"/>
</dbReference>
<dbReference type="Proteomes" id="UP000321901">
    <property type="component" value="Unassembled WGS sequence"/>
</dbReference>
<dbReference type="InterPro" id="IPR000160">
    <property type="entry name" value="GGDEF_dom"/>
</dbReference>